<evidence type="ECO:0000256" key="11">
    <source>
        <dbReference type="RuleBase" id="RU003783"/>
    </source>
</evidence>
<keyword evidence="5 10" id="KW-0819">tRNA processing</keyword>
<dbReference type="KEGG" id="prf:PeribacterA2_0481"/>
<feature type="site" description="Interaction with substrate tRNA" evidence="10">
    <location>
        <position position="121"/>
    </location>
</feature>
<comment type="function">
    <text evidence="2 10 12">Catalyzes the transfer of a dimethylallyl group onto the adenine at position 37 in tRNAs that read codons beginning with uridine, leading to the formation of N6-(dimethylallyl)adenosine (i(6)A).</text>
</comment>
<comment type="catalytic activity">
    <reaction evidence="9 10 11">
        <text>adenosine(37) in tRNA + dimethylallyl diphosphate = N(6)-dimethylallyladenosine(37) in tRNA + diphosphate</text>
        <dbReference type="Rhea" id="RHEA:26482"/>
        <dbReference type="Rhea" id="RHEA-COMP:10162"/>
        <dbReference type="Rhea" id="RHEA-COMP:10375"/>
        <dbReference type="ChEBI" id="CHEBI:33019"/>
        <dbReference type="ChEBI" id="CHEBI:57623"/>
        <dbReference type="ChEBI" id="CHEBI:74411"/>
        <dbReference type="ChEBI" id="CHEBI:74415"/>
        <dbReference type="EC" id="2.5.1.75"/>
    </reaction>
</comment>
<dbReference type="PANTHER" id="PTHR11088">
    <property type="entry name" value="TRNA DIMETHYLALLYLTRANSFERASE"/>
    <property type="match status" value="1"/>
</dbReference>
<feature type="region of interest" description="Disordered" evidence="14">
    <location>
        <begin position="312"/>
        <end position="332"/>
    </location>
</feature>
<evidence type="ECO:0000313" key="16">
    <source>
        <dbReference type="Proteomes" id="UP000069135"/>
    </source>
</evidence>
<keyword evidence="6 10" id="KW-0547">Nucleotide-binding</keyword>
<feature type="region of interest" description="Interaction with substrate tRNA" evidence="10">
    <location>
        <begin position="55"/>
        <end position="58"/>
    </location>
</feature>
<feature type="site" description="Interaction with substrate tRNA" evidence="10">
    <location>
        <position position="143"/>
    </location>
</feature>
<dbReference type="STRING" id="1735162.PeribacterB2_0480"/>
<keyword evidence="8 10" id="KW-0460">Magnesium</keyword>
<evidence type="ECO:0000256" key="7">
    <source>
        <dbReference type="ARBA" id="ARBA00022840"/>
    </source>
</evidence>
<dbReference type="InterPro" id="IPR039657">
    <property type="entry name" value="Dimethylallyltransferase"/>
</dbReference>
<dbReference type="PATRIC" id="fig|1735161.3.peg.473"/>
<accession>A0A0S1SWY7</accession>
<dbReference type="SUPFAM" id="SSF52540">
    <property type="entry name" value="P-loop containing nucleoside triphosphate hydrolases"/>
    <property type="match status" value="1"/>
</dbReference>
<accession>A0A0S1STC0</accession>
<dbReference type="HAMAP" id="MF_00185">
    <property type="entry name" value="IPP_trans"/>
    <property type="match status" value="1"/>
</dbReference>
<dbReference type="NCBIfam" id="TIGR00174">
    <property type="entry name" value="miaA"/>
    <property type="match status" value="1"/>
</dbReference>
<feature type="binding site" evidence="10">
    <location>
        <begin position="27"/>
        <end position="32"/>
    </location>
    <ligand>
        <name>substrate</name>
    </ligand>
</feature>
<evidence type="ECO:0000256" key="6">
    <source>
        <dbReference type="ARBA" id="ARBA00022741"/>
    </source>
</evidence>
<evidence type="ECO:0000256" key="8">
    <source>
        <dbReference type="ARBA" id="ARBA00022842"/>
    </source>
</evidence>
<evidence type="ECO:0000256" key="14">
    <source>
        <dbReference type="SAM" id="MobiDB-lite"/>
    </source>
</evidence>
<keyword evidence="4 10" id="KW-0808">Transferase</keyword>
<evidence type="ECO:0000256" key="9">
    <source>
        <dbReference type="ARBA" id="ARBA00049563"/>
    </source>
</evidence>
<sequence>METSIITDIGAFLTTAKRPLLVLVGPTASGKTALSISLAHALSEEGKTVEIINADSRQLYRALDIGTAKIRTEDMQGIPHHLLDQLDPKKEVTAAWYKREAERVIGEIRQRAHVPFLVGGSMLYVSAIVDHLAFVDRADPSLRKTLRKRLQTEGPAALFAELQELDPEGALSVDPRNSVYLLRALEVCLVTGRTLKHAKKKNTSSDEDLFFMGLALPREELHRRIAARTEAMFAEGFVEEVSSLLQHGYSAEDPGMQSHGYRDIAERLQKASVEEVRRDAALKQAITAKARQYARRQMTWWREDERIRWIAPSPIPQPGALHHPLPGGEGRQ</sequence>
<evidence type="ECO:0000256" key="1">
    <source>
        <dbReference type="ARBA" id="ARBA00001946"/>
    </source>
</evidence>
<dbReference type="GO" id="GO:0006400">
    <property type="term" value="P:tRNA modification"/>
    <property type="evidence" value="ECO:0007669"/>
    <property type="project" value="TreeGrafter"/>
</dbReference>
<evidence type="ECO:0000256" key="10">
    <source>
        <dbReference type="HAMAP-Rule" id="MF_00185"/>
    </source>
</evidence>
<dbReference type="AlphaFoldDB" id="A0A0S1STC0"/>
<accession>A0A0S1SH42</accession>
<evidence type="ECO:0000256" key="2">
    <source>
        <dbReference type="ARBA" id="ARBA00003213"/>
    </source>
</evidence>
<evidence type="ECO:0000256" key="12">
    <source>
        <dbReference type="RuleBase" id="RU003784"/>
    </source>
</evidence>
<dbReference type="Proteomes" id="UP000069135">
    <property type="component" value="Chromosome"/>
</dbReference>
<dbReference type="Gene3D" id="1.10.20.140">
    <property type="match status" value="1"/>
</dbReference>
<keyword evidence="7 10" id="KW-0067">ATP-binding</keyword>
<dbReference type="PANTHER" id="PTHR11088:SF60">
    <property type="entry name" value="TRNA DIMETHYLALLYLTRANSFERASE"/>
    <property type="match status" value="1"/>
</dbReference>
<protein>
    <recommendedName>
        <fullName evidence="10">tRNA dimethylallyltransferase</fullName>
        <ecNumber evidence="10">2.5.1.75</ecNumber>
    </recommendedName>
    <alternativeName>
        <fullName evidence="10">Dimethylallyl diphosphate:tRNA dimethylallyltransferase</fullName>
        <shortName evidence="10">DMAPP:tRNA dimethylallyltransferase</shortName>
        <shortName evidence="10">DMATase</shortName>
    </alternativeName>
    <alternativeName>
        <fullName evidence="10">Isopentenyl-diphosphate:tRNA isopentenyltransferase</fullName>
        <shortName evidence="10">IPP transferase</shortName>
        <shortName evidence="10">IPPT</shortName>
        <shortName evidence="10">IPTase</shortName>
    </alternativeName>
</protein>
<comment type="subunit">
    <text evidence="10">Monomer.</text>
</comment>
<evidence type="ECO:0000256" key="13">
    <source>
        <dbReference type="RuleBase" id="RU003785"/>
    </source>
</evidence>
<accession>A0A0S1SKD1</accession>
<dbReference type="EC" id="2.5.1.75" evidence="10"/>
<dbReference type="InterPro" id="IPR027417">
    <property type="entry name" value="P-loop_NTPase"/>
</dbReference>
<comment type="caution">
    <text evidence="10">Lacks conserved residue(s) required for the propagation of feature annotation.</text>
</comment>
<dbReference type="Gene3D" id="3.40.50.300">
    <property type="entry name" value="P-loop containing nucleotide triphosphate hydrolases"/>
    <property type="match status" value="1"/>
</dbReference>
<gene>
    <name evidence="10" type="primary">miaA</name>
    <name evidence="15" type="ORF">PeribacterD1_0481</name>
</gene>
<reference evidence="16" key="1">
    <citation type="submission" date="2015-10" db="EMBL/GenBank/DDBJ databases">
        <title>Analysis of five complete genome sequences for members of the class Peribacteria in the recently recognized Peregrinibacteria bacterial phylum.</title>
        <authorList>
            <person name="Anantharaman K."/>
            <person name="Brown C.T."/>
            <person name="Burstein D."/>
            <person name="Castelle C.J."/>
            <person name="Probst A.J."/>
            <person name="Thomas B.C."/>
            <person name="Williams K.H."/>
            <person name="Banfield J.F."/>
        </authorList>
    </citation>
    <scope>NUCLEOTIDE SEQUENCE [LARGE SCALE GENOMIC DNA]</scope>
</reference>
<evidence type="ECO:0000256" key="5">
    <source>
        <dbReference type="ARBA" id="ARBA00022694"/>
    </source>
</evidence>
<feature type="binding site" evidence="10">
    <location>
        <begin position="25"/>
        <end position="32"/>
    </location>
    <ligand>
        <name>ATP</name>
        <dbReference type="ChEBI" id="CHEBI:30616"/>
    </ligand>
</feature>
<evidence type="ECO:0000313" key="15">
    <source>
        <dbReference type="EMBL" id="ALM13172.1"/>
    </source>
</evidence>
<evidence type="ECO:0000256" key="3">
    <source>
        <dbReference type="ARBA" id="ARBA00005842"/>
    </source>
</evidence>
<dbReference type="Pfam" id="PF01715">
    <property type="entry name" value="IPPT"/>
    <property type="match status" value="1"/>
</dbReference>
<proteinExistence type="inferred from homology"/>
<dbReference type="EMBL" id="CP013065">
    <property type="protein sequence ID" value="ALM13172.1"/>
    <property type="molecule type" value="Genomic_DNA"/>
</dbReference>
<dbReference type="GO" id="GO:0052381">
    <property type="term" value="F:tRNA dimethylallyltransferase activity"/>
    <property type="evidence" value="ECO:0007669"/>
    <property type="project" value="UniProtKB-UniRule"/>
</dbReference>
<dbReference type="InterPro" id="IPR018022">
    <property type="entry name" value="IPT"/>
</dbReference>
<comment type="similarity">
    <text evidence="3 10 13">Belongs to the IPP transferase family.</text>
</comment>
<comment type="cofactor">
    <cofactor evidence="1 10">
        <name>Mg(2+)</name>
        <dbReference type="ChEBI" id="CHEBI:18420"/>
    </cofactor>
</comment>
<dbReference type="GO" id="GO:0005524">
    <property type="term" value="F:ATP binding"/>
    <property type="evidence" value="ECO:0007669"/>
    <property type="project" value="UniProtKB-UniRule"/>
</dbReference>
<evidence type="ECO:0000256" key="4">
    <source>
        <dbReference type="ARBA" id="ARBA00022679"/>
    </source>
</evidence>
<reference evidence="15 16" key="2">
    <citation type="journal article" date="2016" name="PeerJ">
        <title>Analysis of five complete genome sequences for members of the class Peribacteria in the recently recognized Peregrinibacteria bacterial phylum.</title>
        <authorList>
            <person name="Anantharaman K."/>
            <person name="Brown C.T."/>
            <person name="Burstein D."/>
            <person name="Castelle C.J."/>
            <person name="Probst A.J."/>
            <person name="Thomas B.C."/>
            <person name="Williams K.H."/>
            <person name="Banfield J.F."/>
        </authorList>
    </citation>
    <scope>NUCLEOTIDE SEQUENCE [LARGE SCALE GENOMIC DNA]</scope>
    <source>
        <strain evidence="15">RIFOXYD1_FULL_PER-ii_59_16</strain>
    </source>
</reference>
<organism evidence="15 16">
    <name type="scientific">Candidatus Peribacter riflensis</name>
    <dbReference type="NCBI Taxonomy" id="1735162"/>
    <lineage>
        <taxon>Bacteria</taxon>
        <taxon>Candidatus Peregrinibacteriota</taxon>
        <taxon>Candidatus Peribacteria</taxon>
        <taxon>Candidatus Peribacterales</taxon>
        <taxon>Candidatus Peribacteraceae</taxon>
        <taxon>Candidatus Peribacter</taxon>
    </lineage>
</organism>
<accession>A0A0S1SPH2</accession>
<name>A0A0S1STC0_9BACT</name>